<keyword evidence="3" id="KW-0540">Nuclease</keyword>
<dbReference type="AlphaFoldDB" id="A0A511D6K1"/>
<dbReference type="PANTHER" id="PTHR33988">
    <property type="entry name" value="ENDORIBONUCLEASE MAZF-RELATED"/>
    <property type="match status" value="1"/>
</dbReference>
<dbReference type="STRING" id="1123024.GCA_000423625_04789"/>
<reference evidence="4 5" key="1">
    <citation type="submission" date="2019-07" db="EMBL/GenBank/DDBJ databases">
        <title>Whole genome shotgun sequence of Pseudonocardia asaccharolytica NBRC 16224.</title>
        <authorList>
            <person name="Hosoyama A."/>
            <person name="Uohara A."/>
            <person name="Ohji S."/>
            <person name="Ichikawa N."/>
        </authorList>
    </citation>
    <scope>NUCLEOTIDE SEQUENCE [LARGE SCALE GENOMIC DNA]</scope>
    <source>
        <strain evidence="4 5">NBRC 16224</strain>
    </source>
</reference>
<sequence>MSRAVPRRSEIWLVDFGTPLGHEQEYRRPAVVVSADLMNASRAGLVIVVPVTRTRRGLPSHIELDADETGLQETSYAKGEDVKSVSVQRLVHRIGRVPDAVMHGITTVLRLLLDI</sequence>
<comment type="similarity">
    <text evidence="1 3">Belongs to the PemK/MazF family.</text>
</comment>
<dbReference type="RefSeq" id="WP_211224055.1">
    <property type="nucleotide sequence ID" value="NZ_AUII01000045.1"/>
</dbReference>
<protein>
    <recommendedName>
        <fullName evidence="3">mRNA interferase</fullName>
        <ecNumber evidence="3">3.1.-.-</ecNumber>
    </recommendedName>
</protein>
<keyword evidence="2" id="KW-1277">Toxin-antitoxin system</keyword>
<dbReference type="PIRSF" id="PIRSF033490">
    <property type="entry name" value="MazF"/>
    <property type="match status" value="1"/>
</dbReference>
<dbReference type="GO" id="GO:0016075">
    <property type="term" value="P:rRNA catabolic process"/>
    <property type="evidence" value="ECO:0007669"/>
    <property type="project" value="TreeGrafter"/>
</dbReference>
<dbReference type="SUPFAM" id="SSF50118">
    <property type="entry name" value="Cell growth inhibitor/plasmid maintenance toxic component"/>
    <property type="match status" value="1"/>
</dbReference>
<evidence type="ECO:0000256" key="2">
    <source>
        <dbReference type="ARBA" id="ARBA00022649"/>
    </source>
</evidence>
<evidence type="ECO:0000313" key="5">
    <source>
        <dbReference type="Proteomes" id="UP000321328"/>
    </source>
</evidence>
<keyword evidence="3" id="KW-0255">Endonuclease</keyword>
<dbReference type="GO" id="GO:0004521">
    <property type="term" value="F:RNA endonuclease activity"/>
    <property type="evidence" value="ECO:0007669"/>
    <property type="project" value="TreeGrafter"/>
</dbReference>
<dbReference type="PANTHER" id="PTHR33988:SF1">
    <property type="entry name" value="ENDORIBONUCLEASE MAZF7-RELATED"/>
    <property type="match status" value="1"/>
</dbReference>
<dbReference type="EC" id="3.1.-.-" evidence="3"/>
<dbReference type="EMBL" id="BJVI01000070">
    <property type="protein sequence ID" value="GEL20420.1"/>
    <property type="molecule type" value="Genomic_DNA"/>
</dbReference>
<dbReference type="GO" id="GO:0016787">
    <property type="term" value="F:hydrolase activity"/>
    <property type="evidence" value="ECO:0007669"/>
    <property type="project" value="UniProtKB-KW"/>
</dbReference>
<dbReference type="GO" id="GO:0006402">
    <property type="term" value="P:mRNA catabolic process"/>
    <property type="evidence" value="ECO:0007669"/>
    <property type="project" value="TreeGrafter"/>
</dbReference>
<comment type="function">
    <text evidence="3">Toxic component of a type II toxin-antitoxin (TA) system.</text>
</comment>
<evidence type="ECO:0000256" key="3">
    <source>
        <dbReference type="PIRNR" id="PIRNR033490"/>
    </source>
</evidence>
<keyword evidence="3" id="KW-0378">Hydrolase</keyword>
<dbReference type="GO" id="GO:0003677">
    <property type="term" value="F:DNA binding"/>
    <property type="evidence" value="ECO:0007669"/>
    <property type="project" value="InterPro"/>
</dbReference>
<evidence type="ECO:0000256" key="1">
    <source>
        <dbReference type="ARBA" id="ARBA00007521"/>
    </source>
</evidence>
<name>A0A511D6K1_9PSEU</name>
<evidence type="ECO:0000313" key="4">
    <source>
        <dbReference type="EMBL" id="GEL20420.1"/>
    </source>
</evidence>
<proteinExistence type="inferred from homology"/>
<dbReference type="Gene3D" id="2.30.30.110">
    <property type="match status" value="1"/>
</dbReference>
<dbReference type="Proteomes" id="UP000321328">
    <property type="component" value="Unassembled WGS sequence"/>
</dbReference>
<dbReference type="Pfam" id="PF02452">
    <property type="entry name" value="PemK_toxin"/>
    <property type="match status" value="1"/>
</dbReference>
<gene>
    <name evidence="4" type="primary">mazf9</name>
    <name evidence="4" type="ORF">PA7_42570</name>
</gene>
<organism evidence="4 5">
    <name type="scientific">Pseudonocardia asaccharolytica DSM 44247 = NBRC 16224</name>
    <dbReference type="NCBI Taxonomy" id="1123024"/>
    <lineage>
        <taxon>Bacteria</taxon>
        <taxon>Bacillati</taxon>
        <taxon>Actinomycetota</taxon>
        <taxon>Actinomycetes</taxon>
        <taxon>Pseudonocardiales</taxon>
        <taxon>Pseudonocardiaceae</taxon>
        <taxon>Pseudonocardia</taxon>
    </lineage>
</organism>
<keyword evidence="5" id="KW-1185">Reference proteome</keyword>
<comment type="caution">
    <text evidence="4">The sequence shown here is derived from an EMBL/GenBank/DDBJ whole genome shotgun (WGS) entry which is preliminary data.</text>
</comment>
<accession>A0A511D6K1</accession>
<dbReference type="InterPro" id="IPR003477">
    <property type="entry name" value="PemK-like"/>
</dbReference>
<dbReference type="InterPro" id="IPR011067">
    <property type="entry name" value="Plasmid_toxin/cell-grow_inhib"/>
</dbReference>